<keyword evidence="3" id="KW-0813">Transport</keyword>
<dbReference type="PANTHER" id="PTHR30368">
    <property type="entry name" value="SULFATE-BINDING PROTEIN"/>
    <property type="match status" value="1"/>
</dbReference>
<dbReference type="PROSITE" id="PS51257">
    <property type="entry name" value="PROKAR_LIPOPROTEIN"/>
    <property type="match status" value="1"/>
</dbReference>
<dbReference type="EMBL" id="JAENIK010000001">
    <property type="protein sequence ID" value="MBK1814033.1"/>
    <property type="molecule type" value="Genomic_DNA"/>
</dbReference>
<dbReference type="GO" id="GO:0042597">
    <property type="term" value="C:periplasmic space"/>
    <property type="evidence" value="ECO:0007669"/>
    <property type="project" value="UniProtKB-SubCell"/>
</dbReference>
<comment type="caution">
    <text evidence="6">The sequence shown here is derived from an EMBL/GenBank/DDBJ whole genome shotgun (WGS) entry which is preliminary data.</text>
</comment>
<comment type="similarity">
    <text evidence="2">Belongs to the prokaryotic sulfate-binding protein family.</text>
</comment>
<dbReference type="PANTHER" id="PTHR30368:SF2">
    <property type="entry name" value="SULFATE-BINDING PROTEIN"/>
    <property type="match status" value="1"/>
</dbReference>
<evidence type="ECO:0000313" key="6">
    <source>
        <dbReference type="EMBL" id="MBK1814033.1"/>
    </source>
</evidence>
<evidence type="ECO:0000313" key="7">
    <source>
        <dbReference type="Proteomes" id="UP000600139"/>
    </source>
</evidence>
<dbReference type="CDD" id="cd01005">
    <property type="entry name" value="PBP2_CysP"/>
    <property type="match status" value="1"/>
</dbReference>
<organism evidence="6 7">
    <name type="scientific">Luteolibacter yonseiensis</name>
    <dbReference type="NCBI Taxonomy" id="1144680"/>
    <lineage>
        <taxon>Bacteria</taxon>
        <taxon>Pseudomonadati</taxon>
        <taxon>Verrucomicrobiota</taxon>
        <taxon>Verrucomicrobiia</taxon>
        <taxon>Verrucomicrobiales</taxon>
        <taxon>Verrucomicrobiaceae</taxon>
        <taxon>Luteolibacter</taxon>
    </lineage>
</organism>
<evidence type="ECO:0000256" key="5">
    <source>
        <dbReference type="ARBA" id="ARBA00022764"/>
    </source>
</evidence>
<dbReference type="Proteomes" id="UP000600139">
    <property type="component" value="Unassembled WGS sequence"/>
</dbReference>
<reference evidence="6" key="1">
    <citation type="submission" date="2021-01" db="EMBL/GenBank/DDBJ databases">
        <title>Modified the classification status of verrucomicrobia.</title>
        <authorList>
            <person name="Feng X."/>
        </authorList>
    </citation>
    <scope>NUCLEOTIDE SEQUENCE</scope>
    <source>
        <strain evidence="6">JCM 18052</strain>
    </source>
</reference>
<name>A0A934R0R3_9BACT</name>
<proteinExistence type="inferred from homology"/>
<dbReference type="Gene3D" id="3.40.190.10">
    <property type="entry name" value="Periplasmic binding protein-like II"/>
    <property type="match status" value="2"/>
</dbReference>
<accession>A0A934R0R3</accession>
<dbReference type="InterPro" id="IPR005669">
    <property type="entry name" value="Thiosulph/SO4-bd"/>
</dbReference>
<dbReference type="AlphaFoldDB" id="A0A934R0R3"/>
<evidence type="ECO:0000256" key="2">
    <source>
        <dbReference type="ARBA" id="ARBA00006099"/>
    </source>
</evidence>
<keyword evidence="4" id="KW-0732">Signal</keyword>
<evidence type="ECO:0000256" key="3">
    <source>
        <dbReference type="ARBA" id="ARBA00022448"/>
    </source>
</evidence>
<dbReference type="GO" id="GO:1902358">
    <property type="term" value="P:sulfate transmembrane transport"/>
    <property type="evidence" value="ECO:0007669"/>
    <property type="project" value="InterPro"/>
</dbReference>
<comment type="subcellular location">
    <subcellularLocation>
        <location evidence="1">Periplasm</location>
    </subcellularLocation>
</comment>
<dbReference type="GO" id="GO:0140104">
    <property type="term" value="F:molecular carrier activity"/>
    <property type="evidence" value="ECO:0007669"/>
    <property type="project" value="InterPro"/>
</dbReference>
<evidence type="ECO:0000256" key="1">
    <source>
        <dbReference type="ARBA" id="ARBA00004418"/>
    </source>
</evidence>
<keyword evidence="5" id="KW-0574">Periplasm</keyword>
<protein>
    <submittedName>
        <fullName evidence="6">Sulfate ABC transporter substrate-binding protein</fullName>
    </submittedName>
</protein>
<evidence type="ECO:0000256" key="4">
    <source>
        <dbReference type="ARBA" id="ARBA00022729"/>
    </source>
</evidence>
<dbReference type="NCBIfam" id="TIGR00971">
    <property type="entry name" value="3a0106s03"/>
    <property type="match status" value="1"/>
</dbReference>
<dbReference type="RefSeq" id="WP_200348999.1">
    <property type="nucleotide sequence ID" value="NZ_BAABHZ010000005.1"/>
</dbReference>
<keyword evidence="7" id="KW-1185">Reference proteome</keyword>
<dbReference type="Pfam" id="PF13531">
    <property type="entry name" value="SBP_bac_11"/>
    <property type="match status" value="1"/>
</dbReference>
<dbReference type="NCBIfam" id="NF008022">
    <property type="entry name" value="PRK10752.1"/>
    <property type="match status" value="1"/>
</dbReference>
<dbReference type="SUPFAM" id="SSF53850">
    <property type="entry name" value="Periplasmic binding protein-like II"/>
    <property type="match status" value="1"/>
</dbReference>
<dbReference type="NCBIfam" id="NF008106">
    <property type="entry name" value="PRK10852.1"/>
    <property type="match status" value="1"/>
</dbReference>
<sequence length="340" mass="37703">MKSKLFIVLSGAALLLSSCGKNKVADAGTKPVSLLNVSYDPTREFYIEVNDVFTKQWKKDHGQDLRIDQSHGGSGKQARSVIDGIEADVVTLALSLDIDMIHKERDLLPADWQKKLPNNSSPYTSTIVFVVRKGNPKGIKDWGDLVTPGTQVITPNPKTGGAPRWCYLAGWAWGRRAFSNDEVKVQDFIKKLYQNVPVLDSGARGSTTTFAQRNIGDVLLSWENEAHLIEKEFPGQTEIVYPSISILAEPSVAVVEKNTAKKGTTAIAKAYLDFLYTEAGQDLAGKHYYRPRDPKIAEKYKSIFPAIQLVNIDEEFGGWVKAQKTHFADGGIFDQIYVPK</sequence>
<gene>
    <name evidence="6" type="ORF">JIN84_00230</name>
</gene>